<evidence type="ECO:0000256" key="1">
    <source>
        <dbReference type="ARBA" id="ARBA00006158"/>
    </source>
</evidence>
<evidence type="ECO:0000256" key="6">
    <source>
        <dbReference type="ARBA" id="ARBA00022723"/>
    </source>
</evidence>
<dbReference type="GO" id="GO:0006355">
    <property type="term" value="P:regulation of DNA-templated transcription"/>
    <property type="evidence" value="ECO:0007669"/>
    <property type="project" value="InterPro"/>
</dbReference>
<protein>
    <recommendedName>
        <fullName evidence="2">RNA silencing suppressor</fullName>
    </recommendedName>
</protein>
<evidence type="ECO:0000256" key="7">
    <source>
        <dbReference type="ARBA" id="ARBA00022771"/>
    </source>
</evidence>
<keyword evidence="5" id="KW-1090">Inhibition of host innate immune response by virus</keyword>
<evidence type="ECO:0000256" key="3">
    <source>
        <dbReference type="ARBA" id="ARBA00022463"/>
    </source>
</evidence>
<organism evidence="11">
    <name type="scientific">Hemp virus T</name>
    <dbReference type="NCBI Taxonomy" id="3064295"/>
    <lineage>
        <taxon>Viruses</taxon>
        <taxon>Riboviria</taxon>
        <taxon>Orthornavirae</taxon>
        <taxon>Kitrinoviricota</taxon>
        <taxon>Alsuviricetes</taxon>
        <taxon>Tymovirales</taxon>
        <taxon>Betaflexiviridae</taxon>
    </lineage>
</organism>
<gene>
    <name evidence="11" type="primary">NBP</name>
</gene>
<evidence type="ECO:0000256" key="5">
    <source>
        <dbReference type="ARBA" id="ARBA00022632"/>
    </source>
</evidence>
<keyword evidence="6" id="KW-0479">Metal-binding</keyword>
<evidence type="ECO:0000256" key="2">
    <source>
        <dbReference type="ARBA" id="ARBA00017202"/>
    </source>
</evidence>
<dbReference type="GO" id="GO:0052170">
    <property type="term" value="P:symbiont-mediated suppression of host innate immune response"/>
    <property type="evidence" value="ECO:0007669"/>
    <property type="project" value="UniProtKB-KW"/>
</dbReference>
<accession>A0AA49X3U7</accession>
<dbReference type="GO" id="GO:0003677">
    <property type="term" value="F:DNA binding"/>
    <property type="evidence" value="ECO:0007669"/>
    <property type="project" value="UniProtKB-KW"/>
</dbReference>
<dbReference type="EMBL" id="OR346818">
    <property type="protein sequence ID" value="WLJ60516.1"/>
    <property type="molecule type" value="Genomic_RNA"/>
</dbReference>
<evidence type="ECO:0000256" key="9">
    <source>
        <dbReference type="ARBA" id="ARBA00023125"/>
    </source>
</evidence>
<comment type="similarity">
    <text evidence="1">Belongs to the carlaviruses nucleic acid-binding protein family.</text>
</comment>
<keyword evidence="3" id="KW-0941">Suppressor of RNA silencing</keyword>
<dbReference type="InterPro" id="IPR002568">
    <property type="entry name" value="Carla-bd"/>
</dbReference>
<evidence type="ECO:0000256" key="4">
    <source>
        <dbReference type="ARBA" id="ARBA00022581"/>
    </source>
</evidence>
<evidence type="ECO:0000256" key="8">
    <source>
        <dbReference type="ARBA" id="ARBA00022833"/>
    </source>
</evidence>
<dbReference type="GO" id="GO:0008270">
    <property type="term" value="F:zinc ion binding"/>
    <property type="evidence" value="ECO:0007669"/>
    <property type="project" value="UniProtKB-KW"/>
</dbReference>
<sequence length="125" mass="14131">MDMLVSLLSVKECIDKIKVPNASETPRSHNELPSEIKSIIFKKFKEKHLHEHYGNVRSKQPGLSPYAKRRRAKMLGVCHKCGRTNCDGVFRQLQGSTRPCDGGFGIMSSKRAAKLEEIRYGRVTS</sequence>
<dbReference type="Pfam" id="PF01623">
    <property type="entry name" value="Carla_C4"/>
    <property type="match status" value="1"/>
</dbReference>
<proteinExistence type="inferred from homology"/>
<keyword evidence="10" id="KW-0899">Viral immunoevasion</keyword>
<evidence type="ECO:0000256" key="10">
    <source>
        <dbReference type="ARBA" id="ARBA00023280"/>
    </source>
</evidence>
<name>A0AA49X3U7_9VIRU</name>
<keyword evidence="7" id="KW-0863">Zinc-finger</keyword>
<evidence type="ECO:0000313" key="11">
    <source>
        <dbReference type="EMBL" id="WLJ60516.1"/>
    </source>
</evidence>
<keyword evidence="4" id="KW-0945">Host-virus interaction</keyword>
<reference evidence="11" key="1">
    <citation type="submission" date="2023-07" db="EMBL/GenBank/DDBJ databases">
        <title>Identification of a novel betaflexivirus from hemp (Cannabis sativa).</title>
        <authorList>
            <person name="Choi D."/>
            <person name="Legay S."/>
            <person name="Guerriero G."/>
            <person name="Hausman J.-F."/>
            <person name="Hahn Y."/>
        </authorList>
    </citation>
    <scope>NUCLEOTIDE SEQUENCE</scope>
    <source>
        <strain evidence="11">GG</strain>
    </source>
</reference>
<keyword evidence="9" id="KW-0238">DNA-binding</keyword>
<keyword evidence="8" id="KW-0862">Zinc</keyword>